<evidence type="ECO:0000256" key="3">
    <source>
        <dbReference type="ARBA" id="ARBA00010882"/>
    </source>
</evidence>
<evidence type="ECO:0000256" key="1">
    <source>
        <dbReference type="ARBA" id="ARBA00001739"/>
    </source>
</evidence>
<protein>
    <recommendedName>
        <fullName evidence="5 8">Muconolactone Delta-isomerase</fullName>
        <shortName evidence="9">MIase</shortName>
        <ecNumber evidence="5 8">5.3.3.4</ecNumber>
    </recommendedName>
</protein>
<dbReference type="Gene3D" id="3.30.70.1060">
    <property type="entry name" value="Dimeric alpha+beta barrel"/>
    <property type="match status" value="1"/>
</dbReference>
<evidence type="ECO:0000256" key="2">
    <source>
        <dbReference type="ARBA" id="ARBA00005193"/>
    </source>
</evidence>
<dbReference type="RefSeq" id="WP_071079234.1">
    <property type="nucleotide sequence ID" value="NZ_LFKP01000011.1"/>
</dbReference>
<dbReference type="GO" id="GO:0042952">
    <property type="term" value="P:beta-ketoadipate pathway"/>
    <property type="evidence" value="ECO:0007669"/>
    <property type="project" value="UniProtKB-UniRule"/>
</dbReference>
<feature type="domain" description="Muconolactone isomerase" evidence="10">
    <location>
        <begin position="1"/>
        <end position="89"/>
    </location>
</feature>
<evidence type="ECO:0000256" key="6">
    <source>
        <dbReference type="ARBA" id="ARBA00022797"/>
    </source>
</evidence>
<evidence type="ECO:0000259" key="10">
    <source>
        <dbReference type="Pfam" id="PF02426"/>
    </source>
</evidence>
<accession>A0A1S1U3Y6</accession>
<keyword evidence="7 9" id="KW-0413">Isomerase</keyword>
<name>A0A1S1U3Y6_9BURK</name>
<evidence type="ECO:0000256" key="5">
    <source>
        <dbReference type="ARBA" id="ARBA00012070"/>
    </source>
</evidence>
<dbReference type="Pfam" id="PF02426">
    <property type="entry name" value="MIase"/>
    <property type="match status" value="1"/>
</dbReference>
<comment type="caution">
    <text evidence="11">The sequence shown here is derived from an EMBL/GenBank/DDBJ whole genome shotgun (WGS) entry which is preliminary data.</text>
</comment>
<dbReference type="InterPro" id="IPR011008">
    <property type="entry name" value="Dimeric_a/b-barrel"/>
</dbReference>
<evidence type="ECO:0000313" key="11">
    <source>
        <dbReference type="EMBL" id="OHV95172.1"/>
    </source>
</evidence>
<dbReference type="InterPro" id="IPR003464">
    <property type="entry name" value="Muconolactone_d_Isoase"/>
</dbReference>
<evidence type="ECO:0000313" key="12">
    <source>
        <dbReference type="Proteomes" id="UP000179840"/>
    </source>
</evidence>
<dbReference type="PIRSF" id="PIRSF001486">
    <property type="entry name" value="CatC"/>
    <property type="match status" value="1"/>
</dbReference>
<dbReference type="UniPathway" id="UPA00157">
    <property type="reaction ID" value="UER00260"/>
</dbReference>
<dbReference type="AlphaFoldDB" id="A0A1S1U3Y6"/>
<dbReference type="EC" id="5.3.3.4" evidence="5 8"/>
<evidence type="ECO:0000256" key="9">
    <source>
        <dbReference type="PIRNR" id="PIRNR001486"/>
    </source>
</evidence>
<evidence type="ECO:0000256" key="4">
    <source>
        <dbReference type="ARBA" id="ARBA00011365"/>
    </source>
</evidence>
<sequence>MLFHVRMDVRLPPDMPPERADALKKEEKALAQRLQEQGQWRHLWRIAGQYANVSIFDVAGNEELHALLLSLPLYPYMQIEVMPLCRHPSSVRANDL</sequence>
<comment type="catalytic activity">
    <reaction evidence="1 9">
        <text>(S)-muconolactone = (4,5-dihydro-5-oxofuran-2-yl)-acetate</text>
        <dbReference type="Rhea" id="RHEA:12348"/>
        <dbReference type="ChEBI" id="CHEBI:58425"/>
        <dbReference type="ChEBI" id="CHEBI:58736"/>
        <dbReference type="EC" id="5.3.3.4"/>
    </reaction>
</comment>
<organism evidence="11 12">
    <name type="scientific">Janthinobacterium lividum</name>
    <dbReference type="NCBI Taxonomy" id="29581"/>
    <lineage>
        <taxon>Bacteria</taxon>
        <taxon>Pseudomonadati</taxon>
        <taxon>Pseudomonadota</taxon>
        <taxon>Betaproteobacteria</taxon>
        <taxon>Burkholderiales</taxon>
        <taxon>Oxalobacteraceae</taxon>
        <taxon>Janthinobacterium</taxon>
    </lineage>
</organism>
<dbReference type="EMBL" id="LFKP01000011">
    <property type="protein sequence ID" value="OHV95172.1"/>
    <property type="molecule type" value="Genomic_DNA"/>
</dbReference>
<proteinExistence type="inferred from homology"/>
<reference evidence="11 12" key="1">
    <citation type="submission" date="2015-06" db="EMBL/GenBank/DDBJ databases">
        <title>Draft genome sequencing of a biphenyl-degrading bacterium, Janthinobacterium lividum MEG1.</title>
        <authorList>
            <person name="Shimodaira J."/>
            <person name="Hatta T."/>
        </authorList>
    </citation>
    <scope>NUCLEOTIDE SEQUENCE [LARGE SCALE GENOMIC DNA]</scope>
    <source>
        <strain evidence="11 12">MEG1</strain>
    </source>
</reference>
<dbReference type="SUPFAM" id="SSF54909">
    <property type="entry name" value="Dimeric alpha+beta barrel"/>
    <property type="match status" value="1"/>
</dbReference>
<comment type="similarity">
    <text evidence="3 9">Belongs to the muconolactone Delta-isomerase family.</text>
</comment>
<dbReference type="Proteomes" id="UP000179840">
    <property type="component" value="Unassembled WGS sequence"/>
</dbReference>
<dbReference type="InterPro" id="IPR026029">
    <property type="entry name" value="MLI_dom"/>
</dbReference>
<dbReference type="NCBIfam" id="TIGR03221">
    <property type="entry name" value="muco_delta"/>
    <property type="match status" value="1"/>
</dbReference>
<keyword evidence="6 9" id="KW-0058">Aromatic hydrocarbons catabolism</keyword>
<dbReference type="GO" id="GO:0016159">
    <property type="term" value="F:muconolactone delta-isomerase activity"/>
    <property type="evidence" value="ECO:0007669"/>
    <property type="project" value="UniProtKB-UniRule"/>
</dbReference>
<evidence type="ECO:0000256" key="7">
    <source>
        <dbReference type="ARBA" id="ARBA00023235"/>
    </source>
</evidence>
<comment type="subunit">
    <text evidence="4">Homodecamer.</text>
</comment>
<comment type="pathway">
    <text evidence="2 9">Aromatic compound metabolism; beta-ketoadipate pathway; 5-oxo-4,5-dihydro-2-furylacetate from catechol: step 3/3.</text>
</comment>
<gene>
    <name evidence="11" type="ORF">AKG95_23200</name>
</gene>
<evidence type="ECO:0000256" key="8">
    <source>
        <dbReference type="NCBIfam" id="TIGR03221"/>
    </source>
</evidence>